<evidence type="ECO:0000313" key="2">
    <source>
        <dbReference type="Proteomes" id="UP000485058"/>
    </source>
</evidence>
<comment type="caution">
    <text evidence="1">The sequence shown here is derived from an EMBL/GenBank/DDBJ whole genome shotgun (WGS) entry which is preliminary data.</text>
</comment>
<dbReference type="InterPro" id="IPR011333">
    <property type="entry name" value="SKP1/BTB/POZ_sf"/>
</dbReference>
<evidence type="ECO:0008006" key="3">
    <source>
        <dbReference type="Google" id="ProtNLM"/>
    </source>
</evidence>
<dbReference type="CDD" id="cd18186">
    <property type="entry name" value="BTB_POZ_ZBTB_KLHL-like"/>
    <property type="match status" value="1"/>
</dbReference>
<dbReference type="Gene3D" id="3.30.710.10">
    <property type="entry name" value="Potassium Channel Kv1.1, Chain A"/>
    <property type="match status" value="1"/>
</dbReference>
<evidence type="ECO:0000313" key="1">
    <source>
        <dbReference type="EMBL" id="GFH17286.1"/>
    </source>
</evidence>
<dbReference type="EMBL" id="BLLF01001124">
    <property type="protein sequence ID" value="GFH17286.1"/>
    <property type="molecule type" value="Genomic_DNA"/>
</dbReference>
<dbReference type="SUPFAM" id="SSF54695">
    <property type="entry name" value="POZ domain"/>
    <property type="match status" value="1"/>
</dbReference>
<name>A0A699ZDM6_HAELA</name>
<dbReference type="AlphaFoldDB" id="A0A699ZDM6"/>
<gene>
    <name evidence="1" type="ORF">HaLaN_13889</name>
</gene>
<accession>A0A699ZDM6</accession>
<dbReference type="Proteomes" id="UP000485058">
    <property type="component" value="Unassembled WGS sequence"/>
</dbReference>
<protein>
    <recommendedName>
        <fullName evidence="3">BTB domain-containing protein</fullName>
    </recommendedName>
</protein>
<sequence length="168" mass="19013">MSLTVSQSDPGDRPLKEQIITQQSYVNNIDKMKNEDKRCYIAHRVHKAVLATHSEYFRAKVLRWTCADEPERPPALKCRDESLKLIEGEACSELDVGGELSGRVALFNPQPRAGSHNDCTLAEAFDARGEYEAALAVLHFMYNGDLPDEMKWPVNLAQTFLSFYYLST</sequence>
<organism evidence="1 2">
    <name type="scientific">Haematococcus lacustris</name>
    <name type="common">Green alga</name>
    <name type="synonym">Haematococcus pluvialis</name>
    <dbReference type="NCBI Taxonomy" id="44745"/>
    <lineage>
        <taxon>Eukaryota</taxon>
        <taxon>Viridiplantae</taxon>
        <taxon>Chlorophyta</taxon>
        <taxon>core chlorophytes</taxon>
        <taxon>Chlorophyceae</taxon>
        <taxon>CS clade</taxon>
        <taxon>Chlamydomonadales</taxon>
        <taxon>Haematococcaceae</taxon>
        <taxon>Haematococcus</taxon>
    </lineage>
</organism>
<reference evidence="1 2" key="1">
    <citation type="submission" date="2020-02" db="EMBL/GenBank/DDBJ databases">
        <title>Draft genome sequence of Haematococcus lacustris strain NIES-144.</title>
        <authorList>
            <person name="Morimoto D."/>
            <person name="Nakagawa S."/>
            <person name="Yoshida T."/>
            <person name="Sawayama S."/>
        </authorList>
    </citation>
    <scope>NUCLEOTIDE SEQUENCE [LARGE SCALE GENOMIC DNA]</scope>
    <source>
        <strain evidence="1 2">NIES-144</strain>
    </source>
</reference>
<proteinExistence type="predicted"/>
<keyword evidence="2" id="KW-1185">Reference proteome</keyword>